<dbReference type="Proteomes" id="UP000625682">
    <property type="component" value="Unassembled WGS sequence"/>
</dbReference>
<keyword evidence="3" id="KW-1185">Reference proteome</keyword>
<feature type="compositionally biased region" description="Acidic residues" evidence="1">
    <location>
        <begin position="113"/>
        <end position="124"/>
    </location>
</feature>
<protein>
    <submittedName>
        <fullName evidence="2">Uncharacterized protein</fullName>
    </submittedName>
</protein>
<reference evidence="2" key="1">
    <citation type="journal article" date="2014" name="Int. J. Syst. Evol. Microbiol.">
        <title>Complete genome sequence of Corynebacterium casei LMG S-19264T (=DSM 44701T), isolated from a smear-ripened cheese.</title>
        <authorList>
            <consortium name="US DOE Joint Genome Institute (JGI-PGF)"/>
            <person name="Walter F."/>
            <person name="Albersmeier A."/>
            <person name="Kalinowski J."/>
            <person name="Ruckert C."/>
        </authorList>
    </citation>
    <scope>NUCLEOTIDE SEQUENCE</scope>
    <source>
        <strain evidence="2">CGMCC 4.7272</strain>
    </source>
</reference>
<dbReference type="RefSeq" id="WP_229695014.1">
    <property type="nucleotide sequence ID" value="NZ_BAABER010000013.1"/>
</dbReference>
<evidence type="ECO:0000313" key="3">
    <source>
        <dbReference type="Proteomes" id="UP000625682"/>
    </source>
</evidence>
<feature type="compositionally biased region" description="Basic and acidic residues" evidence="1">
    <location>
        <begin position="1"/>
        <end position="15"/>
    </location>
</feature>
<sequence length="134" mass="14742">MQKTDGGRQRRRDLAEVPSGHRPRLLPWTTEDGKRCLLSTDDEGGFLSRLADDFEAARLAMGADTLKEASKVLNNLMSTHAEVRYTLLRLTECLTDALRIAESRGLRLSLPESSEDEEGDEADDSPAQPAEASA</sequence>
<organism evidence="2 3">
    <name type="scientific">Streptomyces lacrimifluminis</name>
    <dbReference type="NCBI Taxonomy" id="1500077"/>
    <lineage>
        <taxon>Bacteria</taxon>
        <taxon>Bacillati</taxon>
        <taxon>Actinomycetota</taxon>
        <taxon>Actinomycetes</taxon>
        <taxon>Kitasatosporales</taxon>
        <taxon>Streptomycetaceae</taxon>
        <taxon>Streptomyces</taxon>
    </lineage>
</organism>
<dbReference type="EMBL" id="BMMU01000001">
    <property type="protein sequence ID" value="GGJ11954.1"/>
    <property type="molecule type" value="Genomic_DNA"/>
</dbReference>
<evidence type="ECO:0000313" key="2">
    <source>
        <dbReference type="EMBL" id="GGJ11954.1"/>
    </source>
</evidence>
<proteinExistence type="predicted"/>
<evidence type="ECO:0000256" key="1">
    <source>
        <dbReference type="SAM" id="MobiDB-lite"/>
    </source>
</evidence>
<gene>
    <name evidence="2" type="ORF">GCM10012282_05400</name>
</gene>
<reference evidence="2" key="2">
    <citation type="submission" date="2020-09" db="EMBL/GenBank/DDBJ databases">
        <authorList>
            <person name="Sun Q."/>
            <person name="Zhou Y."/>
        </authorList>
    </citation>
    <scope>NUCLEOTIDE SEQUENCE</scope>
    <source>
        <strain evidence="2">CGMCC 4.7272</strain>
    </source>
</reference>
<dbReference type="AlphaFoldDB" id="A0A917KFB4"/>
<feature type="region of interest" description="Disordered" evidence="1">
    <location>
        <begin position="105"/>
        <end position="134"/>
    </location>
</feature>
<name>A0A917KFB4_9ACTN</name>
<accession>A0A917KFB4</accession>
<comment type="caution">
    <text evidence="2">The sequence shown here is derived from an EMBL/GenBank/DDBJ whole genome shotgun (WGS) entry which is preliminary data.</text>
</comment>
<feature type="region of interest" description="Disordered" evidence="1">
    <location>
        <begin position="1"/>
        <end position="28"/>
    </location>
</feature>